<dbReference type="GO" id="GO:0005737">
    <property type="term" value="C:cytoplasm"/>
    <property type="evidence" value="ECO:0007669"/>
    <property type="project" value="UniProtKB-SubCell"/>
</dbReference>
<dbReference type="PROSITE" id="PS51450">
    <property type="entry name" value="LRR"/>
    <property type="match status" value="1"/>
</dbReference>
<feature type="compositionally biased region" description="Basic and acidic residues" evidence="5">
    <location>
        <begin position="775"/>
        <end position="786"/>
    </location>
</feature>
<reference evidence="6" key="1">
    <citation type="submission" date="2014-11" db="EMBL/GenBank/DDBJ databases">
        <title>Molecular phylogeny of cliff fern family Woodsiaceae with morphological implications.</title>
        <authorList>
            <person name="Shao Y.-Z."/>
            <person name="Wei R."/>
            <person name="Zhang X.-C."/>
        </authorList>
    </citation>
    <scope>NUCLEOTIDE SEQUENCE</scope>
</reference>
<feature type="region of interest" description="Disordered" evidence="5">
    <location>
        <begin position="1096"/>
        <end position="1141"/>
    </location>
</feature>
<dbReference type="SUPFAM" id="SSF52058">
    <property type="entry name" value="L domain-like"/>
    <property type="match status" value="1"/>
</dbReference>
<dbReference type="VEuPathDB" id="CryptoDB:Cvel_23218"/>
<feature type="compositionally biased region" description="Basic and acidic residues" evidence="5">
    <location>
        <begin position="53"/>
        <end position="84"/>
    </location>
</feature>
<feature type="compositionally biased region" description="Low complexity" evidence="5">
    <location>
        <begin position="689"/>
        <end position="704"/>
    </location>
</feature>
<comment type="subcellular location">
    <subcellularLocation>
        <location evidence="1">Cytoplasm</location>
    </subcellularLocation>
</comment>
<evidence type="ECO:0000256" key="4">
    <source>
        <dbReference type="ARBA" id="ARBA00022737"/>
    </source>
</evidence>
<feature type="compositionally biased region" description="Basic and acidic residues" evidence="5">
    <location>
        <begin position="8"/>
        <end position="17"/>
    </location>
</feature>
<feature type="region of interest" description="Disordered" evidence="5">
    <location>
        <begin position="431"/>
        <end position="461"/>
    </location>
</feature>
<organism evidence="6">
    <name type="scientific">Chromera velia CCMP2878</name>
    <dbReference type="NCBI Taxonomy" id="1169474"/>
    <lineage>
        <taxon>Eukaryota</taxon>
        <taxon>Sar</taxon>
        <taxon>Alveolata</taxon>
        <taxon>Colpodellida</taxon>
        <taxon>Chromeraceae</taxon>
        <taxon>Chromera</taxon>
    </lineage>
</organism>
<dbReference type="InterPro" id="IPR001611">
    <property type="entry name" value="Leu-rich_rpt"/>
</dbReference>
<evidence type="ECO:0000256" key="2">
    <source>
        <dbReference type="ARBA" id="ARBA00022490"/>
    </source>
</evidence>
<feature type="region of interest" description="Disordered" evidence="5">
    <location>
        <begin position="586"/>
        <end position="631"/>
    </location>
</feature>
<dbReference type="EMBL" id="CDMZ01001511">
    <property type="protein sequence ID" value="CUC09737.1"/>
    <property type="molecule type" value="Genomic_DNA"/>
</dbReference>
<feature type="compositionally biased region" description="Low complexity" evidence="5">
    <location>
        <begin position="745"/>
        <end position="756"/>
    </location>
</feature>
<accession>A0A0K6S7U9</accession>
<feature type="compositionally biased region" description="Polar residues" evidence="5">
    <location>
        <begin position="85"/>
        <end position="94"/>
    </location>
</feature>
<dbReference type="PANTHER" id="PTHR22710">
    <property type="entry name" value="X-RAY RADIATION RESISTANCE ASSOCIATED PROTEIN 1 XRRA1"/>
    <property type="match status" value="1"/>
</dbReference>
<feature type="region of interest" description="Disordered" evidence="5">
    <location>
        <begin position="890"/>
        <end position="912"/>
    </location>
</feature>
<feature type="region of interest" description="Disordered" evidence="5">
    <location>
        <begin position="679"/>
        <end position="813"/>
    </location>
</feature>
<protein>
    <submittedName>
        <fullName evidence="6">Uncharacterized protein</fullName>
    </submittedName>
</protein>
<sequence>MESLVKTVSEKIFREDGTLAEGMSEQHPAKLKPNSSSATDLRQSPKQLNHPTPDTRTERTLEDPRSLALSELRESKSVRGHEDATQQGSPSSSHLTLDGFLVLAAGGSRFPPEIVRVDLTDLDISDVIEGDLDFFHNLRSLDVSENSGLCISRFVRLQGLADLTACFNGLTKLQLPAQAAPLVWPGLTSLDLSFNRLDGECLVALQGLQRLQRLTLSHNQITYIPETLTGFHFLEEIDLGKNGLSVFESFYPLAFFPQLKKLKLSGCRIRSMPSSSPLVLSLLEEKRSTKEGGQSPQPPLILFPRLRTLDLTSNLIAAEADLSLLILFPSLRRLHLGQNAMNNSLPALPVHLHVTTRGNSSSLRPESMLSGEQPEERGTDASASLSDSSEDAQSCTETVEHRVSLVLGDSRPGRVMPEALGLKRVNSVASANVTGQREDGKGTSSNLRLSTQKQKGPSTDLKKDMEAELNGVSLSPGNSPRDPKAKAIRALVLRSRKKALQVEQEARRHAAVRRAAAGFLRVPRQRPSSGLAGAGMTGGIQSRQAKLLALANHIQASCILDAQAQGATHRGDGSGGSANFSVVVREGDGEDEGGEGRGGHSSLGRDSHGGQLAIIEPDASGPVEMDEEELNEEIERRRLRLESLSVPRKQRNHKPCPETFLRPIPFHLTSAAGTLFRHLPQFQPPSDHTPSLVTSAPSASTSPHTRPKGGKSSPQHMSSRSKSRMLTQNGSIRGSRSGVSRREGASSAEFFSSSHVSRSRSRSRLSPSHSPSRAYGRDASRERLGKEEEDGDAGAPPSQSLALPSPYSLVASRPSGDQVDAIYDMPLPDPDPYEKFTHSGTDGEGGAAEIFSPEVQKVMRAPREAAARQLAVDASRPIARLYHEIRAAELSKESSKGDGEEKEQKGLNTGALSSLMRDLNSSVGGQSVMEFEDSDNENETATPQGGESVLGDLMGPKKFYDPMMESLLNQGQQIRKPHPPPTVACHAAASAIESFGHVQPEHPQGNERSRSSIYEAHSLRQFTTSPSRAPVPGHSFSHYTGAPGLPAPPCRYPSPTPDAAPFEPTHPASLAVALFQAYSHAPEEAEAARIILPPLMRPDGRSSPEKRAAAAAARHKGGGIEMLRPQSRQGQSGEPSDVKGAVRILRDMMTDPLKYVYSTSQPL</sequence>
<feature type="compositionally biased region" description="Polar residues" evidence="5">
    <location>
        <begin position="33"/>
        <end position="52"/>
    </location>
</feature>
<feature type="compositionally biased region" description="Low complexity" evidence="5">
    <location>
        <begin position="764"/>
        <end position="773"/>
    </location>
</feature>
<feature type="compositionally biased region" description="Basic and acidic residues" evidence="5">
    <location>
        <begin position="1098"/>
        <end position="1108"/>
    </location>
</feature>
<feature type="compositionally biased region" description="Polar residues" evidence="5">
    <location>
        <begin position="712"/>
        <end position="729"/>
    </location>
</feature>
<evidence type="ECO:0000256" key="3">
    <source>
        <dbReference type="ARBA" id="ARBA00022614"/>
    </source>
</evidence>
<dbReference type="AlphaFoldDB" id="A0A0K6S7U9"/>
<feature type="compositionally biased region" description="Low complexity" evidence="5">
    <location>
        <begin position="793"/>
        <end position="809"/>
    </location>
</feature>
<feature type="compositionally biased region" description="Polar residues" evidence="5">
    <location>
        <begin position="442"/>
        <end position="457"/>
    </location>
</feature>
<keyword evidence="2" id="KW-0963">Cytoplasm</keyword>
<keyword evidence="3" id="KW-0433">Leucine-rich repeat</keyword>
<proteinExistence type="predicted"/>
<dbReference type="InterPro" id="IPR032675">
    <property type="entry name" value="LRR_dom_sf"/>
</dbReference>
<dbReference type="Pfam" id="PF13855">
    <property type="entry name" value="LRR_8"/>
    <property type="match status" value="1"/>
</dbReference>
<evidence type="ECO:0000313" key="6">
    <source>
        <dbReference type="EMBL" id="CUC09737.1"/>
    </source>
</evidence>
<name>A0A0K6S7U9_9ALVE</name>
<keyword evidence="4" id="KW-0677">Repeat</keyword>
<feature type="compositionally biased region" description="Basic and acidic residues" evidence="5">
    <location>
        <begin position="890"/>
        <end position="905"/>
    </location>
</feature>
<feature type="region of interest" description="Disordered" evidence="5">
    <location>
        <begin position="356"/>
        <end position="398"/>
    </location>
</feature>
<dbReference type="InterPro" id="IPR003591">
    <property type="entry name" value="Leu-rich_rpt_typical-subtyp"/>
</dbReference>
<dbReference type="Gene3D" id="3.80.10.10">
    <property type="entry name" value="Ribonuclease Inhibitor"/>
    <property type="match status" value="1"/>
</dbReference>
<feature type="region of interest" description="Disordered" evidence="5">
    <location>
        <begin position="932"/>
        <end position="951"/>
    </location>
</feature>
<feature type="compositionally biased region" description="Low complexity" evidence="5">
    <location>
        <begin position="380"/>
        <end position="394"/>
    </location>
</feature>
<evidence type="ECO:0000256" key="5">
    <source>
        <dbReference type="SAM" id="MobiDB-lite"/>
    </source>
</evidence>
<gene>
    <name evidence="6" type="ORF">Cvel_23218.t1.CR1</name>
</gene>
<dbReference type="SMART" id="SM00369">
    <property type="entry name" value="LRR_TYP"/>
    <property type="match status" value="3"/>
</dbReference>
<feature type="region of interest" description="Disordered" evidence="5">
    <location>
        <begin position="1"/>
        <end position="94"/>
    </location>
</feature>
<dbReference type="GO" id="GO:0005634">
    <property type="term" value="C:nucleus"/>
    <property type="evidence" value="ECO:0007669"/>
    <property type="project" value="TreeGrafter"/>
</dbReference>
<feature type="compositionally biased region" description="Basic and acidic residues" evidence="5">
    <location>
        <begin position="594"/>
        <end position="608"/>
    </location>
</feature>
<dbReference type="PANTHER" id="PTHR22710:SF2">
    <property type="entry name" value="X-RAY RADIATION RESISTANCE-ASSOCIATED PROTEIN 1"/>
    <property type="match status" value="1"/>
</dbReference>
<evidence type="ECO:0000256" key="1">
    <source>
        <dbReference type="ARBA" id="ARBA00004496"/>
    </source>
</evidence>